<feature type="compositionally biased region" description="Low complexity" evidence="8">
    <location>
        <begin position="455"/>
        <end position="465"/>
    </location>
</feature>
<evidence type="ECO:0000313" key="9">
    <source>
        <dbReference type="EMBL" id="ANJ28098.1"/>
    </source>
</evidence>
<evidence type="ECO:0000256" key="4">
    <source>
        <dbReference type="ARBA" id="ARBA00022747"/>
    </source>
</evidence>
<organism evidence="9 10">
    <name type="scientific">Agromyces aureus</name>
    <dbReference type="NCBI Taxonomy" id="453304"/>
    <lineage>
        <taxon>Bacteria</taxon>
        <taxon>Bacillati</taxon>
        <taxon>Actinomycetota</taxon>
        <taxon>Actinomycetes</taxon>
        <taxon>Micrococcales</taxon>
        <taxon>Microbacteriaceae</taxon>
        <taxon>Agromyces</taxon>
    </lineage>
</organism>
<dbReference type="EC" id="2.1.1.37" evidence="7"/>
<dbReference type="REBASE" id="150666">
    <property type="entry name" value="M.AspAR33ORF16650P"/>
</dbReference>
<dbReference type="Proteomes" id="UP000078437">
    <property type="component" value="Chromosome"/>
</dbReference>
<gene>
    <name evidence="9" type="ORF">ATC03_16650</name>
</gene>
<dbReference type="InterPro" id="IPR001525">
    <property type="entry name" value="C5_MeTfrase"/>
</dbReference>
<evidence type="ECO:0000256" key="8">
    <source>
        <dbReference type="SAM" id="MobiDB-lite"/>
    </source>
</evidence>
<evidence type="ECO:0000256" key="7">
    <source>
        <dbReference type="RuleBase" id="RU000417"/>
    </source>
</evidence>
<dbReference type="OrthoDB" id="9813719at2"/>
<reference evidence="9 10" key="1">
    <citation type="journal article" date="2016" name="Int. J. Syst. Evol. Microbiol.">
        <title>Agromyces aureus sp. nov., isolated from the rhizosphere of Salix caprea L. grown in a heavy-metal-contaminated soil.</title>
        <authorList>
            <person name="Corretto E."/>
            <person name="Antonielli L."/>
            <person name="Sessitsch A."/>
            <person name="Compant S."/>
            <person name="Gorfer M."/>
            <person name="Kuffner M."/>
            <person name="Brader G."/>
        </authorList>
    </citation>
    <scope>NUCLEOTIDE SEQUENCE [LARGE SCALE GENOMIC DNA]</scope>
    <source>
        <strain evidence="9 10">AR33</strain>
    </source>
</reference>
<comment type="similarity">
    <text evidence="5 6">Belongs to the class I-like SAM-binding methyltransferase superfamily. C5-methyltransferase family.</text>
</comment>
<evidence type="ECO:0000256" key="1">
    <source>
        <dbReference type="ARBA" id="ARBA00022603"/>
    </source>
</evidence>
<keyword evidence="2 5" id="KW-0808">Transferase</keyword>
<dbReference type="STRING" id="453304.ATC03_16650"/>
<dbReference type="KEGG" id="agy:ATC03_16650"/>
<dbReference type="PROSITE" id="PS51679">
    <property type="entry name" value="SAM_MT_C5"/>
    <property type="match status" value="1"/>
</dbReference>
<dbReference type="InterPro" id="IPR050750">
    <property type="entry name" value="C5-MTase"/>
</dbReference>
<dbReference type="PRINTS" id="PR00105">
    <property type="entry name" value="C5METTRFRASE"/>
</dbReference>
<feature type="active site" evidence="5">
    <location>
        <position position="82"/>
    </location>
</feature>
<dbReference type="PROSITE" id="PS00094">
    <property type="entry name" value="C5_MTASE_1"/>
    <property type="match status" value="1"/>
</dbReference>
<accession>A0A191WIU8</accession>
<dbReference type="GO" id="GO:0009307">
    <property type="term" value="P:DNA restriction-modification system"/>
    <property type="evidence" value="ECO:0007669"/>
    <property type="project" value="UniProtKB-KW"/>
</dbReference>
<keyword evidence="3 5" id="KW-0949">S-adenosyl-L-methionine</keyword>
<dbReference type="RefSeq" id="WP_067879550.1">
    <property type="nucleotide sequence ID" value="NZ_CP013979.1"/>
</dbReference>
<dbReference type="PANTHER" id="PTHR46098:SF1">
    <property type="entry name" value="TRNA (CYTOSINE(38)-C(5))-METHYLTRANSFERASE"/>
    <property type="match status" value="1"/>
</dbReference>
<reference evidence="10" key="2">
    <citation type="submission" date="2016-01" db="EMBL/GenBank/DDBJ databases">
        <title>Complete genome sequence of Agromyces aureus AR33T and comparison with related organisms.</title>
        <authorList>
            <person name="Corretto E."/>
            <person name="Antonielli L."/>
            <person name="Sessitsch A."/>
            <person name="Brader G."/>
        </authorList>
    </citation>
    <scope>NUCLEOTIDE SEQUENCE [LARGE SCALE GENOMIC DNA]</scope>
    <source>
        <strain evidence="10">AR33</strain>
    </source>
</reference>
<keyword evidence="4" id="KW-0680">Restriction system</keyword>
<evidence type="ECO:0000313" key="10">
    <source>
        <dbReference type="Proteomes" id="UP000078437"/>
    </source>
</evidence>
<dbReference type="NCBIfam" id="TIGR00675">
    <property type="entry name" value="dcm"/>
    <property type="match status" value="1"/>
</dbReference>
<dbReference type="PANTHER" id="PTHR46098">
    <property type="entry name" value="TRNA (CYTOSINE(38)-C(5))-METHYLTRANSFERASE"/>
    <property type="match status" value="1"/>
</dbReference>
<feature type="region of interest" description="Disordered" evidence="8">
    <location>
        <begin position="445"/>
        <end position="476"/>
    </location>
</feature>
<comment type="catalytic activity">
    <reaction evidence="7">
        <text>a 2'-deoxycytidine in DNA + S-adenosyl-L-methionine = a 5-methyl-2'-deoxycytidine in DNA + S-adenosyl-L-homocysteine + H(+)</text>
        <dbReference type="Rhea" id="RHEA:13681"/>
        <dbReference type="Rhea" id="RHEA-COMP:11369"/>
        <dbReference type="Rhea" id="RHEA-COMP:11370"/>
        <dbReference type="ChEBI" id="CHEBI:15378"/>
        <dbReference type="ChEBI" id="CHEBI:57856"/>
        <dbReference type="ChEBI" id="CHEBI:59789"/>
        <dbReference type="ChEBI" id="CHEBI:85452"/>
        <dbReference type="ChEBI" id="CHEBI:85454"/>
        <dbReference type="EC" id="2.1.1.37"/>
    </reaction>
</comment>
<dbReference type="Pfam" id="PF00145">
    <property type="entry name" value="DNA_methylase"/>
    <property type="match status" value="1"/>
</dbReference>
<dbReference type="InterPro" id="IPR029063">
    <property type="entry name" value="SAM-dependent_MTases_sf"/>
</dbReference>
<sequence length="476" mass="53249">MADEATAFRFIDLFSGLGGFHVALQQLGGEGVFAAEWDAALNALYKVNFDIQPWADVNDLEDEATIAREVPRHDVLTAGFPCQPFSKAGEQLGFSHTLQGKLFFKVLAILKEKRPRRFILENVPNILRHQNGETLATIRKELEELGYAVDVHKFSPHEFGVPQIRERAYFVGSLDGLDGFKWPSPSPPETDISSVLDKQAKPTRAISAQTLHAIDMWDDFLKRAPEALKLPSFPIWSMEFRATYPYEDATPPAIWKELGPRDLDHARGSFGFELKGLAQAEQSALLPSHARRPADVKFPSWKQAFIRQNRQFYWANQKWIDPWLDKWKPWKFPSSLQKFEWNVQGGERRIDEYVLQVRASGLRVKRTSTAPSLIAMTHTQVPILGKNIVGVRRYMTPSECAALQSLGSISLPDGDLRAYKALGNAVNADVVRAIAEPLLRGLDQSSVASEDEQHAAAQSTASASDSYRDPVVGARG</sequence>
<keyword evidence="10" id="KW-1185">Reference proteome</keyword>
<dbReference type="Gene3D" id="3.40.50.150">
    <property type="entry name" value="Vaccinia Virus protein VP39"/>
    <property type="match status" value="1"/>
</dbReference>
<name>A0A191WIU8_9MICO</name>
<dbReference type="EMBL" id="CP013979">
    <property type="protein sequence ID" value="ANJ28098.1"/>
    <property type="molecule type" value="Genomic_DNA"/>
</dbReference>
<keyword evidence="1 5" id="KW-0489">Methyltransferase</keyword>
<evidence type="ECO:0000256" key="5">
    <source>
        <dbReference type="PROSITE-ProRule" id="PRU01016"/>
    </source>
</evidence>
<dbReference type="GO" id="GO:0032259">
    <property type="term" value="P:methylation"/>
    <property type="evidence" value="ECO:0007669"/>
    <property type="project" value="UniProtKB-KW"/>
</dbReference>
<evidence type="ECO:0000256" key="2">
    <source>
        <dbReference type="ARBA" id="ARBA00022679"/>
    </source>
</evidence>
<dbReference type="SUPFAM" id="SSF53335">
    <property type="entry name" value="S-adenosyl-L-methionine-dependent methyltransferases"/>
    <property type="match status" value="1"/>
</dbReference>
<proteinExistence type="inferred from homology"/>
<dbReference type="GO" id="GO:0003886">
    <property type="term" value="F:DNA (cytosine-5-)-methyltransferase activity"/>
    <property type="evidence" value="ECO:0007669"/>
    <property type="project" value="UniProtKB-EC"/>
</dbReference>
<evidence type="ECO:0000256" key="6">
    <source>
        <dbReference type="RuleBase" id="RU000416"/>
    </source>
</evidence>
<evidence type="ECO:0000256" key="3">
    <source>
        <dbReference type="ARBA" id="ARBA00022691"/>
    </source>
</evidence>
<protein>
    <recommendedName>
        <fullName evidence="7">Cytosine-specific methyltransferase</fullName>
        <ecNumber evidence="7">2.1.1.37</ecNumber>
    </recommendedName>
</protein>
<dbReference type="AlphaFoldDB" id="A0A191WIU8"/>
<dbReference type="InterPro" id="IPR018117">
    <property type="entry name" value="C5_DNA_meth_AS"/>
</dbReference>